<organism evidence="1 2">
    <name type="scientific">Thermofilum pendens (strain DSM 2475 / Hrk 5)</name>
    <dbReference type="NCBI Taxonomy" id="368408"/>
    <lineage>
        <taxon>Archaea</taxon>
        <taxon>Thermoproteota</taxon>
        <taxon>Thermoprotei</taxon>
        <taxon>Thermofilales</taxon>
        <taxon>Thermofilaceae</taxon>
        <taxon>Thermofilum</taxon>
    </lineage>
</organism>
<dbReference type="Proteomes" id="UP000000641">
    <property type="component" value="Chromosome"/>
</dbReference>
<dbReference type="AlphaFoldDB" id="A1RX32"/>
<sequence>MFRGDYQRKPYRPLDENLVVLDMLPYGDAVRGIKYPLVQTIGEYRFLLVELKSTTPQAPSLKPLDRISSEYLREARLLSFARYLTYDELSATAKANLVEAVTAIVKVQEKRFVDFFNNAQPLSKKAHTLELLKGIGKRTLWKILDERRRKPFESFEDIKARADIDPVELIVERILEELKEPQTIYIFVNPPYGPVARSGRREGFREYRY</sequence>
<dbReference type="OrthoDB" id="7902at2157"/>
<proteinExistence type="predicted"/>
<dbReference type="InterPro" id="IPR007003">
    <property type="entry name" value="DUF655"/>
</dbReference>
<dbReference type="EMBL" id="CP000505">
    <property type="protein sequence ID" value="ABL77762.1"/>
    <property type="molecule type" value="Genomic_DNA"/>
</dbReference>
<dbReference type="Pfam" id="PF04919">
    <property type="entry name" value="DUF655"/>
    <property type="match status" value="1"/>
</dbReference>
<protein>
    <submittedName>
        <fullName evidence="1">Nucleotide binding protein</fullName>
    </submittedName>
</protein>
<keyword evidence="2" id="KW-1185">Reference proteome</keyword>
<evidence type="ECO:0000313" key="2">
    <source>
        <dbReference type="Proteomes" id="UP000000641"/>
    </source>
</evidence>
<dbReference type="eggNOG" id="arCOG04130">
    <property type="taxonomic scope" value="Archaea"/>
</dbReference>
<evidence type="ECO:0000313" key="1">
    <source>
        <dbReference type="EMBL" id="ABL77762.1"/>
    </source>
</evidence>
<dbReference type="KEGG" id="tpe:Tpen_0353"/>
<name>A1RX32_THEPD</name>
<reference evidence="2" key="1">
    <citation type="journal article" date="2008" name="J. Bacteriol.">
        <title>Genome sequence of Thermofilum pendens reveals an exceptional loss of biosynthetic pathways without genome reduction.</title>
        <authorList>
            <person name="Anderson I."/>
            <person name="Rodriguez J."/>
            <person name="Susanti D."/>
            <person name="Porat I."/>
            <person name="Reich C."/>
            <person name="Ulrich L.E."/>
            <person name="Elkins J.G."/>
            <person name="Mavromatis K."/>
            <person name="Lykidis A."/>
            <person name="Kim E."/>
            <person name="Thompson L.S."/>
            <person name="Nolan M."/>
            <person name="Land M."/>
            <person name="Copeland A."/>
            <person name="Lapidus A."/>
            <person name="Lucas S."/>
            <person name="Detter C."/>
            <person name="Zhulin I.B."/>
            <person name="Olsen G.J."/>
            <person name="Whitman W."/>
            <person name="Mukhopadhyay B."/>
            <person name="Bristow J."/>
            <person name="Kyrpides N."/>
        </authorList>
    </citation>
    <scope>NUCLEOTIDE SEQUENCE [LARGE SCALE GENOMIC DNA]</scope>
    <source>
        <strain evidence="2">DSM 2475 / Hrk 5</strain>
    </source>
</reference>
<dbReference type="Gene3D" id="1.10.150.280">
    <property type="entry name" value="AF1531-like domain"/>
    <property type="match status" value="1"/>
</dbReference>
<dbReference type="EnsemblBacteria" id="ABL77762">
    <property type="protein sequence ID" value="ABL77762"/>
    <property type="gene ID" value="Tpen_0353"/>
</dbReference>
<dbReference type="GeneID" id="4600891"/>
<dbReference type="SUPFAM" id="SSF160975">
    <property type="entry name" value="AF1531-like"/>
    <property type="match status" value="1"/>
</dbReference>
<accession>A1RX32</accession>
<dbReference type="HOGENOM" id="CLU_076814_1_0_2"/>
<dbReference type="STRING" id="368408.Tpen_0353"/>
<gene>
    <name evidence="1" type="ordered locus">Tpen_0353</name>
</gene>
<dbReference type="RefSeq" id="WP_011752027.1">
    <property type="nucleotide sequence ID" value="NC_008698.1"/>
</dbReference>
<dbReference type="PANTHER" id="PTHR40734:SF1">
    <property type="entry name" value="DNA-BINDING PROTEIN"/>
    <property type="match status" value="1"/>
</dbReference>
<dbReference type="PANTHER" id="PTHR40734">
    <property type="entry name" value="TRNA-SPECIFIC ADENOSINE DEAMINASE-RELATED"/>
    <property type="match status" value="1"/>
</dbReference>